<evidence type="ECO:0000256" key="1">
    <source>
        <dbReference type="SAM" id="MobiDB-lite"/>
    </source>
</evidence>
<dbReference type="CDD" id="cd00085">
    <property type="entry name" value="HNHc"/>
    <property type="match status" value="1"/>
</dbReference>
<dbReference type="InterPro" id="IPR003615">
    <property type="entry name" value="HNH_nuc"/>
</dbReference>
<comment type="caution">
    <text evidence="3">The sequence shown here is derived from an EMBL/GenBank/DDBJ whole genome shotgun (WGS) entry which is preliminary data.</text>
</comment>
<dbReference type="Pfam" id="PF13392">
    <property type="entry name" value="HNH_3"/>
    <property type="match status" value="1"/>
</dbReference>
<sequence length="349" mass="37927">MPNPDPTPEELARHVRQARSITEVVSLLGLKNSGGRRAGLKREIADLGLDTRHFRRAGPTKYTDELLSAAVVASASVNEVLDRLEIPRSGGAHSHISRRIKALGLDISHFTHSAGVDVSLCAQFDRDTLERAAGGARSVRELLGRLGVAESRRNREDVRRQRREAGGPAPDGYRRVELSESDVRAAAAASRSLAAMMRRLGLPVGEPNRRRLQRAIARHGTDTAHFHRRLTGSSATGTRRDPAAVLTRRPRGAGRTPGAVLRRALRAVGVPVACAKCGIGDTWQGEPLILEVDHVNGDPLDNRRENLRLLCPDCRSQTPAFAGRNRNRTGGQMCGRGDSNPHSVSTNRT</sequence>
<keyword evidence="4" id="KW-1185">Reference proteome</keyword>
<proteinExistence type="predicted"/>
<reference evidence="4" key="1">
    <citation type="journal article" date="2019" name="Int. J. Syst. Evol. Microbiol.">
        <title>The Global Catalogue of Microorganisms (GCM) 10K type strain sequencing project: providing services to taxonomists for standard genome sequencing and annotation.</title>
        <authorList>
            <consortium name="The Broad Institute Genomics Platform"/>
            <consortium name="The Broad Institute Genome Sequencing Center for Infectious Disease"/>
            <person name="Wu L."/>
            <person name="Ma J."/>
        </authorList>
    </citation>
    <scope>NUCLEOTIDE SEQUENCE [LARGE SCALE GENOMIC DNA]</scope>
    <source>
        <strain evidence="4">JCM 13929</strain>
    </source>
</reference>
<dbReference type="Proteomes" id="UP001500064">
    <property type="component" value="Unassembled WGS sequence"/>
</dbReference>
<evidence type="ECO:0000313" key="4">
    <source>
        <dbReference type="Proteomes" id="UP001500064"/>
    </source>
</evidence>
<protein>
    <recommendedName>
        <fullName evidence="2">HNH nuclease domain-containing protein</fullName>
    </recommendedName>
</protein>
<feature type="compositionally biased region" description="Polar residues" evidence="1">
    <location>
        <begin position="340"/>
        <end position="349"/>
    </location>
</feature>
<organism evidence="3 4">
    <name type="scientific">Nonomuraea maheshkhaliensis</name>
    <dbReference type="NCBI Taxonomy" id="419590"/>
    <lineage>
        <taxon>Bacteria</taxon>
        <taxon>Bacillati</taxon>
        <taxon>Actinomycetota</taxon>
        <taxon>Actinomycetes</taxon>
        <taxon>Streptosporangiales</taxon>
        <taxon>Streptosporangiaceae</taxon>
        <taxon>Nonomuraea</taxon>
    </lineage>
</organism>
<accession>A0ABP4QZN8</accession>
<feature type="compositionally biased region" description="Basic and acidic residues" evidence="1">
    <location>
        <begin position="151"/>
        <end position="165"/>
    </location>
</feature>
<feature type="region of interest" description="Disordered" evidence="1">
    <location>
        <begin position="320"/>
        <end position="349"/>
    </location>
</feature>
<feature type="domain" description="HNH nuclease" evidence="2">
    <location>
        <begin position="290"/>
        <end position="310"/>
    </location>
</feature>
<name>A0ABP4QZN8_9ACTN</name>
<evidence type="ECO:0000259" key="2">
    <source>
        <dbReference type="Pfam" id="PF13392"/>
    </source>
</evidence>
<evidence type="ECO:0000313" key="3">
    <source>
        <dbReference type="EMBL" id="GAA1629983.1"/>
    </source>
</evidence>
<feature type="region of interest" description="Disordered" evidence="1">
    <location>
        <begin position="151"/>
        <end position="174"/>
    </location>
</feature>
<gene>
    <name evidence="3" type="ORF">GCM10009733_028470</name>
</gene>
<dbReference type="EMBL" id="BAAAMU010000016">
    <property type="protein sequence ID" value="GAA1629983.1"/>
    <property type="molecule type" value="Genomic_DNA"/>
</dbReference>